<dbReference type="RefSeq" id="WP_155366262.1">
    <property type="nucleotide sequence ID" value="NZ_CP043930.1"/>
</dbReference>
<sequence>MSVDDPTATYRGYRRQALYALFRLFDDALPEGTVIQPEGNEDLAIFDSAETLVEIVQVKDHSHNLAASSFKSAFYERIAPYCATDSSTKVRIVSYGPIGPDLRDAVSGDVAAKSRVLKTITKSQTREYKLANGTTQTHTIPGLTDTEAENIINHLELSSVAEEELTNSVVNALSKTVTGVDAHNAFDFLMWWLLTSSETQLRIDRSKAIIKVEHIGRFLSQRAAYHDEWYTSIIPIGPTDKTADNVTSLAEEFYRGGRVRFDHVNLDFDVPRDRILNEIHAAFNSHDVVVVHSASGQGKTTLAYRYAKIFAPSAFRFEVLTSSNLQHARRLALALIGHAEAVEVPTLIFLDVRPGDNYWTEVVRELSSVIGIRIIITIREEDWVRARISAADFSFYEVQLAFEIEEAELIYNRLRAQVKQSRHLDFQDAWNQFGTRKTLFEFAYYITQEESLAERITAQINALQDAVIRGERSEGELDLLRLVAVATSYEARLNLAILLNYCDLSAPQRTIDLFNEEYFIRVSEDGQHIEGFHPIRSEIISNVLTASVVSPWSEAASRALPIIAEEDLQDFLLCAFSRNSGATHSLISALDDFRPRTWVGIHGVTTSLMWNGIKQYTEENSALLEEVYQKLGDGWYGMLDWDLGQALGKKGFQLFEGLENMSKEAAMAASYARSVKSRQSDKDRVFSELRHWLEKYSESPLFPDDIQNFNSMGEIAFWIGHLQIDTSLSKAITGNCIDKALEELPVYLLGEFVRGIRTCVPSIYEEWVKAHWDNLFKYLRHEAAIIVWDETDDALIAHYAINLDRQSSTLRSRGKSSVIAKTTIHDLTIERIELLSNLFPGKKRYGAVGYGHRMSLVSQFWDEADKPGVLAENLHATWPPRFNALARGYTEHKFRPANWLDYFRLLKSLREEVLAAFDDLRQSIPRLKAPPVHGMKFLQNTAEWDNCRRKINMQLLLPKAALDEWGFITESSISNDTDPRSERYSGLRRFTPVRKAVGEYARTIGNFMSQALDCLVLVPHLRNAKSQFDKDKLLSTVSALGVKESSIRLSIINGMDACAAVEQIQRTTNRFFEYEQLLGADVEFCEREHREFYLTMTTWCMFVDDVTDKEMAKRSNKKSPFHKRNTIKAPGIGDLLVQTRNRLKNSLQALRKKGIKAQILTENEPWNGCSALWITCDTIHPIATLNSIEIMWHQLVAAFEPDREKLVKVKAIELLWSSIVLVPLVCGKSLERQAVPHFKGVTYIEPPDLIESMWRLFPENIPEDVWPQLALDHWEAHPNWAVFDRFAAAYGLLFHHVDHMADFDRLPRDLDELGRSILQFYINHEITRSEPLLQEVFDTYTDVLRMLPENDDEILERRPNIYLCTTSLVQMKNAIMPTPDFNKKAILSIEQVVNWRDRLFAGLQQLGSARYLWIADSLNLNECPDFT</sequence>
<proteinExistence type="predicted"/>
<evidence type="ECO:0000256" key="1">
    <source>
        <dbReference type="SAM" id="Coils"/>
    </source>
</evidence>
<dbReference type="KEGG" id="gim:F1728_24300"/>
<keyword evidence="1" id="KW-0175">Coiled coil</keyword>
<feature type="coiled-coil region" evidence="1">
    <location>
        <begin position="404"/>
        <end position="466"/>
    </location>
</feature>
<dbReference type="Proteomes" id="UP000427281">
    <property type="component" value="Chromosome"/>
</dbReference>
<accession>A0A6I6AG92</accession>
<dbReference type="EMBL" id="CP043930">
    <property type="protein sequence ID" value="QGQ25613.1"/>
    <property type="molecule type" value="Genomic_DNA"/>
</dbReference>
<evidence type="ECO:0000313" key="3">
    <source>
        <dbReference type="Proteomes" id="UP000427281"/>
    </source>
</evidence>
<reference evidence="2 3" key="1">
    <citation type="submission" date="2019-09" db="EMBL/GenBank/DDBJ databases">
        <title>Gimesia benthica sp. nov., a novel bacterium isolated from deep-sea water of the Northwest Indian Ocean.</title>
        <authorList>
            <person name="Dai X."/>
        </authorList>
    </citation>
    <scope>NUCLEOTIDE SEQUENCE [LARGE SCALE GENOMIC DNA]</scope>
    <source>
        <strain evidence="2 3">E7</strain>
    </source>
</reference>
<name>A0A6I6AG92_9PLAN</name>
<protein>
    <submittedName>
        <fullName evidence="2">Uncharacterized protein</fullName>
    </submittedName>
</protein>
<gene>
    <name evidence="2" type="ORF">F1728_24300</name>
</gene>
<organism evidence="2 3">
    <name type="scientific">Gimesia benthica</name>
    <dbReference type="NCBI Taxonomy" id="2608982"/>
    <lineage>
        <taxon>Bacteria</taxon>
        <taxon>Pseudomonadati</taxon>
        <taxon>Planctomycetota</taxon>
        <taxon>Planctomycetia</taxon>
        <taxon>Planctomycetales</taxon>
        <taxon>Planctomycetaceae</taxon>
        <taxon>Gimesia</taxon>
    </lineage>
</organism>
<keyword evidence="3" id="KW-1185">Reference proteome</keyword>
<evidence type="ECO:0000313" key="2">
    <source>
        <dbReference type="EMBL" id="QGQ25613.1"/>
    </source>
</evidence>